<dbReference type="CDD" id="cd04301">
    <property type="entry name" value="NAT_SF"/>
    <property type="match status" value="1"/>
</dbReference>
<accession>A0A1R1LES8</accession>
<dbReference type="Gene3D" id="3.40.630.30">
    <property type="match status" value="1"/>
</dbReference>
<dbReference type="STRING" id="554083.BKD30_05375"/>
<dbReference type="OrthoDB" id="9799092at2"/>
<proteinExistence type="predicted"/>
<evidence type="ECO:0000256" key="2">
    <source>
        <dbReference type="ARBA" id="ARBA00023315"/>
    </source>
</evidence>
<evidence type="ECO:0000259" key="4">
    <source>
        <dbReference type="PROSITE" id="PS51186"/>
    </source>
</evidence>
<gene>
    <name evidence="5" type="ORF">BKD30_05375</name>
</gene>
<organism evidence="5 6">
    <name type="scientific">Tersicoccus phoenicis</name>
    <dbReference type="NCBI Taxonomy" id="554083"/>
    <lineage>
        <taxon>Bacteria</taxon>
        <taxon>Bacillati</taxon>
        <taxon>Actinomycetota</taxon>
        <taxon>Actinomycetes</taxon>
        <taxon>Micrococcales</taxon>
        <taxon>Micrococcaceae</taxon>
        <taxon>Tersicoccus</taxon>
    </lineage>
</organism>
<comment type="caution">
    <text evidence="5">The sequence shown here is derived from an EMBL/GenBank/DDBJ whole genome shotgun (WGS) entry which is preliminary data.</text>
</comment>
<feature type="compositionally biased region" description="Low complexity" evidence="3">
    <location>
        <begin position="171"/>
        <end position="184"/>
    </location>
</feature>
<dbReference type="AlphaFoldDB" id="A0A1R1LES8"/>
<dbReference type="GO" id="GO:0016747">
    <property type="term" value="F:acyltransferase activity, transferring groups other than amino-acyl groups"/>
    <property type="evidence" value="ECO:0007669"/>
    <property type="project" value="InterPro"/>
</dbReference>
<keyword evidence="1" id="KW-0808">Transferase</keyword>
<dbReference type="Proteomes" id="UP000187085">
    <property type="component" value="Unassembled WGS sequence"/>
</dbReference>
<dbReference type="PANTHER" id="PTHR43877">
    <property type="entry name" value="AMINOALKYLPHOSPHONATE N-ACETYLTRANSFERASE-RELATED-RELATED"/>
    <property type="match status" value="1"/>
</dbReference>
<dbReference type="InterPro" id="IPR016181">
    <property type="entry name" value="Acyl_CoA_acyltransferase"/>
</dbReference>
<dbReference type="PROSITE" id="PS51186">
    <property type="entry name" value="GNAT"/>
    <property type="match status" value="2"/>
</dbReference>
<evidence type="ECO:0000256" key="1">
    <source>
        <dbReference type="ARBA" id="ARBA00022679"/>
    </source>
</evidence>
<reference evidence="5 6" key="1">
    <citation type="submission" date="2016-12" db="EMBL/GenBank/DDBJ databases">
        <title>Draft genome of Tersicoccus phoenicis 1P05MA.</title>
        <authorList>
            <person name="Nakajima Y."/>
            <person name="Yoshizawa S."/>
            <person name="Nakamura K."/>
            <person name="Ogura Y."/>
            <person name="Hayashi T."/>
            <person name="Kogure K."/>
        </authorList>
    </citation>
    <scope>NUCLEOTIDE SEQUENCE [LARGE SCALE GENOMIC DNA]</scope>
    <source>
        <strain evidence="5 6">1p05MA</strain>
    </source>
</reference>
<feature type="region of interest" description="Disordered" evidence="3">
    <location>
        <begin position="158"/>
        <end position="184"/>
    </location>
</feature>
<dbReference type="InterPro" id="IPR050832">
    <property type="entry name" value="Bact_Acetyltransf"/>
</dbReference>
<evidence type="ECO:0000313" key="6">
    <source>
        <dbReference type="Proteomes" id="UP000187085"/>
    </source>
</evidence>
<sequence length="356" mass="37705">MDPAFTPLTTADTPAWADLTTVLARADETEEFYSAEDLAEELAEEGVDPQRDTWAVRDRAGDGIVAFGQVRVRVRAELLHGRAIVLLGGGVHPDWRRRGIGRALMDRMEARARELAAGRHPGAPVTLRNPGGLETDPVRHLLIGRGYTLSRYFVQMERSLPGPTPAPPGPTASSATPPSATPSSAVAGYRIVPFTAALSAGTHRARNAAFADHWGSTSTSEAEWADLIGARSFTADCSFLAVASGSGKAAAGDVHAFCLAQDWQDGQLYLALIGTVPAARGVGLARACIAASLEAAVRRPDTEGRPRFSRASLHVDADSPTGATRLYRAAGFAAVKTFATFTRDLPVRSSRSIPPS</sequence>
<feature type="domain" description="N-acetyltransferase" evidence="4">
    <location>
        <begin position="3"/>
        <end position="167"/>
    </location>
</feature>
<feature type="domain" description="N-acetyltransferase" evidence="4">
    <location>
        <begin position="189"/>
        <end position="354"/>
    </location>
</feature>
<dbReference type="SUPFAM" id="SSF55729">
    <property type="entry name" value="Acyl-CoA N-acyltransferases (Nat)"/>
    <property type="match status" value="2"/>
</dbReference>
<evidence type="ECO:0000313" key="5">
    <source>
        <dbReference type="EMBL" id="OMH26005.1"/>
    </source>
</evidence>
<keyword evidence="2" id="KW-0012">Acyltransferase</keyword>
<keyword evidence="6" id="KW-1185">Reference proteome</keyword>
<dbReference type="Pfam" id="PF00583">
    <property type="entry name" value="Acetyltransf_1"/>
    <property type="match status" value="1"/>
</dbReference>
<name>A0A1R1LES8_9MICC</name>
<evidence type="ECO:0000256" key="3">
    <source>
        <dbReference type="SAM" id="MobiDB-lite"/>
    </source>
</evidence>
<dbReference type="InterPro" id="IPR000182">
    <property type="entry name" value="GNAT_dom"/>
</dbReference>
<dbReference type="RefSeq" id="WP_076702965.1">
    <property type="nucleotide sequence ID" value="NZ_MRDE01000024.1"/>
</dbReference>
<dbReference type="EMBL" id="MRDE01000024">
    <property type="protein sequence ID" value="OMH26005.1"/>
    <property type="molecule type" value="Genomic_DNA"/>
</dbReference>
<protein>
    <recommendedName>
        <fullName evidence="4">N-acetyltransferase domain-containing protein</fullName>
    </recommendedName>
</protein>